<keyword evidence="2" id="KW-0732">Signal</keyword>
<gene>
    <name evidence="3" type="ORF">C6571_10850</name>
</gene>
<accession>A0A2S0N0Z7</accession>
<organism evidence="3 4">
    <name type="scientific">Simplicispira suum</name>
    <dbReference type="NCBI Taxonomy" id="2109915"/>
    <lineage>
        <taxon>Bacteria</taxon>
        <taxon>Pseudomonadati</taxon>
        <taxon>Pseudomonadota</taxon>
        <taxon>Betaproteobacteria</taxon>
        <taxon>Burkholderiales</taxon>
        <taxon>Comamonadaceae</taxon>
        <taxon>Simplicispira</taxon>
    </lineage>
</organism>
<evidence type="ECO:0000313" key="3">
    <source>
        <dbReference type="EMBL" id="AVO41717.1"/>
    </source>
</evidence>
<name>A0A2S0N0Z7_9BURK</name>
<feature type="region of interest" description="Disordered" evidence="1">
    <location>
        <begin position="25"/>
        <end position="63"/>
    </location>
</feature>
<reference evidence="3 4" key="1">
    <citation type="submission" date="2018-03" db="EMBL/GenBank/DDBJ databases">
        <title>Genome sequencing of Simplicispira sp.</title>
        <authorList>
            <person name="Kim S.-J."/>
            <person name="Heo J."/>
            <person name="Kwon S.-W."/>
        </authorList>
    </citation>
    <scope>NUCLEOTIDE SEQUENCE [LARGE SCALE GENOMIC DNA]</scope>
    <source>
        <strain evidence="3 4">SC1-8</strain>
    </source>
</reference>
<proteinExistence type="predicted"/>
<dbReference type="AlphaFoldDB" id="A0A2S0N0Z7"/>
<feature type="signal peptide" evidence="2">
    <location>
        <begin position="1"/>
        <end position="24"/>
    </location>
</feature>
<feature type="compositionally biased region" description="Polar residues" evidence="1">
    <location>
        <begin position="39"/>
        <end position="50"/>
    </location>
</feature>
<evidence type="ECO:0000313" key="4">
    <source>
        <dbReference type="Proteomes" id="UP000239326"/>
    </source>
</evidence>
<sequence>MNFVRTISIFSAVAAITMTTSAWAANDEQHDSHHPASAASEQVTQASPSTPGIGKGMGGMAPMQGGADQMKAMQQMHEQMMVAKTPDERNALMAEHMKLMQSGMNMMGSMGSMGSMGGMGSMGSMGAGATAGNPADMAARRGILEQRMDMMQSMMQMMMDRMPSVPATK</sequence>
<dbReference type="RefSeq" id="WP_106446694.1">
    <property type="nucleotide sequence ID" value="NZ_CP027669.1"/>
</dbReference>
<dbReference type="EMBL" id="CP027669">
    <property type="protein sequence ID" value="AVO41717.1"/>
    <property type="molecule type" value="Genomic_DNA"/>
</dbReference>
<feature type="chain" id="PRO_5015709082" evidence="2">
    <location>
        <begin position="25"/>
        <end position="169"/>
    </location>
</feature>
<dbReference type="Proteomes" id="UP000239326">
    <property type="component" value="Chromosome"/>
</dbReference>
<keyword evidence="4" id="KW-1185">Reference proteome</keyword>
<evidence type="ECO:0000256" key="2">
    <source>
        <dbReference type="SAM" id="SignalP"/>
    </source>
</evidence>
<protein>
    <submittedName>
        <fullName evidence="3">Uncharacterized protein</fullName>
    </submittedName>
</protein>
<evidence type="ECO:0000256" key="1">
    <source>
        <dbReference type="SAM" id="MobiDB-lite"/>
    </source>
</evidence>
<dbReference type="KEGG" id="simp:C6571_10850"/>
<dbReference type="OrthoDB" id="7032527at2"/>